<accession>A0AAG5CY55</accession>
<dbReference type="AlphaFoldDB" id="A0AAG5CY55"/>
<dbReference type="PANTHER" id="PTHR13302:SF8">
    <property type="entry name" value="CONSERVED OLIGOMERIC GOLGI COMPLEX SUBUNIT 3"/>
    <property type="match status" value="1"/>
</dbReference>
<feature type="region of interest" description="Disordered" evidence="9">
    <location>
        <begin position="509"/>
        <end position="528"/>
    </location>
</feature>
<evidence type="ECO:0000313" key="12">
    <source>
        <dbReference type="EnsemblMetazoa" id="ENSAATROPP003469"/>
    </source>
</evidence>
<proteinExistence type="inferred from homology"/>
<dbReference type="Pfam" id="PF20671">
    <property type="entry name" value="COG3_C"/>
    <property type="match status" value="1"/>
</dbReference>
<keyword evidence="5" id="KW-0653">Protein transport</keyword>
<name>A0AAG5CY55_ANOAO</name>
<evidence type="ECO:0000256" key="4">
    <source>
        <dbReference type="ARBA" id="ARBA00022448"/>
    </source>
</evidence>
<keyword evidence="7" id="KW-0472">Membrane</keyword>
<dbReference type="PANTHER" id="PTHR13302">
    <property type="entry name" value="CONSERVED OLIGOMERIC GOLGI COMPLEX COMPONENT 3"/>
    <property type="match status" value="1"/>
</dbReference>
<dbReference type="InterPro" id="IPR007265">
    <property type="entry name" value="COG_su3"/>
</dbReference>
<dbReference type="GO" id="GO:0006891">
    <property type="term" value="P:intra-Golgi vesicle-mediated transport"/>
    <property type="evidence" value="ECO:0007669"/>
    <property type="project" value="TreeGrafter"/>
</dbReference>
<comment type="similarity">
    <text evidence="2">Belongs to the COG3 family.</text>
</comment>
<organism evidence="12 13">
    <name type="scientific">Anopheles atroparvus</name>
    <name type="common">European mosquito</name>
    <dbReference type="NCBI Taxonomy" id="41427"/>
    <lineage>
        <taxon>Eukaryota</taxon>
        <taxon>Metazoa</taxon>
        <taxon>Ecdysozoa</taxon>
        <taxon>Arthropoda</taxon>
        <taxon>Hexapoda</taxon>
        <taxon>Insecta</taxon>
        <taxon>Pterygota</taxon>
        <taxon>Neoptera</taxon>
        <taxon>Endopterygota</taxon>
        <taxon>Diptera</taxon>
        <taxon>Nematocera</taxon>
        <taxon>Culicoidea</taxon>
        <taxon>Culicidae</taxon>
        <taxon>Anophelinae</taxon>
        <taxon>Anopheles</taxon>
    </lineage>
</organism>
<keyword evidence="6" id="KW-0333">Golgi apparatus</keyword>
<feature type="region of interest" description="Disordered" evidence="9">
    <location>
        <begin position="53"/>
        <end position="74"/>
    </location>
</feature>
<evidence type="ECO:0000259" key="11">
    <source>
        <dbReference type="Pfam" id="PF20671"/>
    </source>
</evidence>
<dbReference type="InterPro" id="IPR048685">
    <property type="entry name" value="COG3_C"/>
</dbReference>
<dbReference type="InterPro" id="IPR048320">
    <property type="entry name" value="COG3_N"/>
</dbReference>
<dbReference type="Pfam" id="PF04136">
    <property type="entry name" value="COG3_N"/>
    <property type="match status" value="1"/>
</dbReference>
<sequence>MENTASLRADNANLRKIQSKLVQWELKENPLAPLSAAQTDFINRLTDLASGNVASTTGASSTEEKSDEASEELPSSLEKFKQSACVIDSTQNFLSWYNSIDAEILEHFDDVYLEYYEQLRSRAGECDQMLKEIDVSLESLGKLTQEFNFVSEKTSSLHEASESLLQDQTKLSDTGEEIRKRLKYFTQAESISQRLHNPTFSVSNDTFVDILNTIDDCIEYMRVNPTFSEASAYSVKYRTCLAKATQMMKAYVTGILTNATAQVMAPKGSGAPKSLEVLDQPKVGDRSAEAAFALFYGKFQASSARVKWITATIEERLDRSPDYEHLLGELHSNYLTQRAAIMSSGVDQAIKDLAKKHKGDHCALVRSACAFMVHICQDEHRLFYQFFAKPSGQLIGYMEGLCTILYDTLRPYIIRIDHLETLAEICSILKVEMLDEHVTYSPDSLEAFAKIVYQLLQDVQERIGFRAQNYLESDIRNYRPSAGDLAYPEKLEMMESIALSLQDNSHHFHHNPQHLRRADSRSSITSGVSMDTSLDTTASTAEHTMKVRSGNSPADMHGMWYPTVRRTLVCLSRLYRCIDKSIFQSLSQQALAHCIHSVSSAAAQIAQSRTTIDGELFEIKHLLILREQIAPFRVDFTAKETSLDFSKVRTAAYELLQKRKQLFSLGSNNALLEFLLDGTPQVREQLLDSRKDVDRQLKTVCETFIRDATRQLVGAVLTFIEAAQNYLKNQPTGGKATTTGVAAVAGAGGKSTGMALRMAPFAAPQQISSIIQECLRNIKSKLAGLQRSMQLYLANKDTEFILFRPIRNNIIGAFVKLEQILLLNAYTKDDLTIVSCPSGEQVSVLLSSVNLTGSGTGESTVPAFGRTQTTDAQRKISTSSIGSGAGASTKAPVEKKVSFDSGANTVVEIERIEHITATDVETEVENGQEVLVESLEGTVQGGNVADIKSIEGETERA</sequence>
<evidence type="ECO:0000256" key="9">
    <source>
        <dbReference type="SAM" id="MobiDB-lite"/>
    </source>
</evidence>
<keyword evidence="13" id="KW-1185">Reference proteome</keyword>
<evidence type="ECO:0000259" key="10">
    <source>
        <dbReference type="Pfam" id="PF04136"/>
    </source>
</evidence>
<evidence type="ECO:0000256" key="1">
    <source>
        <dbReference type="ARBA" id="ARBA00004395"/>
    </source>
</evidence>
<dbReference type="GO" id="GO:0006886">
    <property type="term" value="P:intracellular protein transport"/>
    <property type="evidence" value="ECO:0007669"/>
    <property type="project" value="InterPro"/>
</dbReference>
<evidence type="ECO:0000256" key="7">
    <source>
        <dbReference type="ARBA" id="ARBA00023136"/>
    </source>
</evidence>
<evidence type="ECO:0000313" key="13">
    <source>
        <dbReference type="Proteomes" id="UP000075880"/>
    </source>
</evidence>
<feature type="domain" description="Conserved oligomeric Golgi complex subunit 3 N-terminal" evidence="10">
    <location>
        <begin position="114"/>
        <end position="257"/>
    </location>
</feature>
<evidence type="ECO:0000256" key="5">
    <source>
        <dbReference type="ARBA" id="ARBA00022927"/>
    </source>
</evidence>
<dbReference type="GO" id="GO:0000139">
    <property type="term" value="C:Golgi membrane"/>
    <property type="evidence" value="ECO:0007669"/>
    <property type="project" value="UniProtKB-SubCell"/>
</dbReference>
<feature type="domain" description="Conserved oligomeric Golgi complex subunit 3 C-terminal" evidence="11">
    <location>
        <begin position="292"/>
        <end position="648"/>
    </location>
</feature>
<reference evidence="12" key="1">
    <citation type="submission" date="2024-04" db="UniProtKB">
        <authorList>
            <consortium name="EnsemblMetazoa"/>
        </authorList>
    </citation>
    <scope>IDENTIFICATION</scope>
    <source>
        <strain evidence="12">EBRO</strain>
    </source>
</reference>
<evidence type="ECO:0000256" key="2">
    <source>
        <dbReference type="ARBA" id="ARBA00009936"/>
    </source>
</evidence>
<keyword evidence="4" id="KW-0813">Transport</keyword>
<dbReference type="Proteomes" id="UP000075880">
    <property type="component" value="Unassembled WGS sequence"/>
</dbReference>
<dbReference type="GO" id="GO:0007030">
    <property type="term" value="P:Golgi organization"/>
    <property type="evidence" value="ECO:0007669"/>
    <property type="project" value="TreeGrafter"/>
</dbReference>
<dbReference type="GO" id="GO:0005801">
    <property type="term" value="C:cis-Golgi network"/>
    <property type="evidence" value="ECO:0007669"/>
    <property type="project" value="InterPro"/>
</dbReference>
<protein>
    <recommendedName>
        <fullName evidence="3">Conserved oligomeric Golgi complex subunit 3</fullName>
    </recommendedName>
    <alternativeName>
        <fullName evidence="8">Component of oligomeric Golgi complex 3</fullName>
    </alternativeName>
</protein>
<evidence type="ECO:0000256" key="6">
    <source>
        <dbReference type="ARBA" id="ARBA00023034"/>
    </source>
</evidence>
<comment type="subcellular location">
    <subcellularLocation>
        <location evidence="1">Golgi apparatus membrane</location>
        <topology evidence="1">Peripheral membrane protein</topology>
    </subcellularLocation>
</comment>
<dbReference type="GO" id="GO:0017119">
    <property type="term" value="C:Golgi transport complex"/>
    <property type="evidence" value="ECO:0007669"/>
    <property type="project" value="TreeGrafter"/>
</dbReference>
<evidence type="ECO:0000256" key="8">
    <source>
        <dbReference type="ARBA" id="ARBA00031339"/>
    </source>
</evidence>
<evidence type="ECO:0000256" key="3">
    <source>
        <dbReference type="ARBA" id="ARBA00020976"/>
    </source>
</evidence>
<dbReference type="EnsemblMetazoa" id="ENSAATROPT003611">
    <property type="protein sequence ID" value="ENSAATROPP003469"/>
    <property type="gene ID" value="ENSAATROPG002860"/>
</dbReference>